<dbReference type="Pfam" id="PF10009">
    <property type="entry name" value="DUF2252"/>
    <property type="match status" value="1"/>
</dbReference>
<dbReference type="RefSeq" id="WP_061997656.1">
    <property type="nucleotide sequence ID" value="NZ_CP015345.1"/>
</dbReference>
<comment type="caution">
    <text evidence="1">The sequence shown here is derived from an EMBL/GenBank/DDBJ whole genome shotgun (WGS) entry which is preliminary data.</text>
</comment>
<dbReference type="InterPro" id="IPR018721">
    <property type="entry name" value="DUF2252"/>
</dbReference>
<evidence type="ECO:0000313" key="1">
    <source>
        <dbReference type="EMBL" id="MDO6576241.1"/>
    </source>
</evidence>
<organism evidence="1 2">
    <name type="scientific">Alteromonas stellipolaris</name>
    <dbReference type="NCBI Taxonomy" id="233316"/>
    <lineage>
        <taxon>Bacteria</taxon>
        <taxon>Pseudomonadati</taxon>
        <taxon>Pseudomonadota</taxon>
        <taxon>Gammaproteobacteria</taxon>
        <taxon>Alteromonadales</taxon>
        <taxon>Alteromonadaceae</taxon>
        <taxon>Alteromonas/Salinimonas group</taxon>
        <taxon>Alteromonas</taxon>
    </lineage>
</organism>
<name>A0AAW7Z0Z3_9ALTE</name>
<gene>
    <name evidence="1" type="ORF">Q4527_02510</name>
</gene>
<sequence>MDRARFLNQRIAKIDGTPPSPQLAKHLKMSQSPFMFYRGSAQLFYADLANHHLAVPEACFSMSLTSVMGDCHTSNFGFLTEEGSHGDNVIFTPNDFDDACVGYAHWDILRYLTSLSLVEAHCKGISEGRFLIDVPDPSKSAVDTHQVNRAQSLFIQEYVATCQRVTENSTVINEAMEQEPDGKLKKFYRKALERSSCGEKFESKSALAKAVHLTHDGLKFKHITDKYTPLSPVEHQQVLKAFAPYMDDDIVDITSRENAGTGSVNMRRFYFLVGPKKPHNAESFRYCHIVEVKQQRKAAPLFYFDNVCPVNRLNPAHLTARSQRRMQRRPDLLLDEVIWDNAHWLIRSRHHAKVGLDPDDIGMGNKARNGDFGYFAKLCGYTLALAHCRGDRRSTRFAKSAVKALNHHTNRALITSANHYAKQVIEDHCWFCDTLKNT</sequence>
<evidence type="ECO:0000313" key="2">
    <source>
        <dbReference type="Proteomes" id="UP001170717"/>
    </source>
</evidence>
<dbReference type="PANTHER" id="PTHR39441:SF1">
    <property type="entry name" value="DUF2252 DOMAIN-CONTAINING PROTEIN"/>
    <property type="match status" value="1"/>
</dbReference>
<proteinExistence type="predicted"/>
<dbReference type="EMBL" id="JAUOQI010000001">
    <property type="protein sequence ID" value="MDO6576241.1"/>
    <property type="molecule type" value="Genomic_DNA"/>
</dbReference>
<dbReference type="AlphaFoldDB" id="A0AAW7Z0Z3"/>
<reference evidence="1" key="1">
    <citation type="submission" date="2023-07" db="EMBL/GenBank/DDBJ databases">
        <title>Genome content predicts the carbon catabolic preferences of heterotrophic bacteria.</title>
        <authorList>
            <person name="Gralka M."/>
        </authorList>
    </citation>
    <scope>NUCLEOTIDE SEQUENCE</scope>
    <source>
        <strain evidence="1">F2M12</strain>
    </source>
</reference>
<dbReference type="Proteomes" id="UP001170717">
    <property type="component" value="Unassembled WGS sequence"/>
</dbReference>
<accession>A0AAW7Z0Z3</accession>
<protein>
    <submittedName>
        <fullName evidence="1">DUF2252 family protein</fullName>
    </submittedName>
</protein>
<dbReference type="PANTHER" id="PTHR39441">
    <property type="entry name" value="DUF2252 DOMAIN-CONTAINING PROTEIN"/>
    <property type="match status" value="1"/>
</dbReference>